<dbReference type="GO" id="GO:0003942">
    <property type="term" value="F:N-acetyl-gamma-glutamyl-phosphate reductase activity"/>
    <property type="evidence" value="ECO:0007669"/>
    <property type="project" value="InterPro"/>
</dbReference>
<dbReference type="InterPro" id="IPR050085">
    <property type="entry name" value="AGPR"/>
</dbReference>
<dbReference type="Gene3D" id="3.40.50.720">
    <property type="entry name" value="NAD(P)-binding Rossmann-like Domain"/>
    <property type="match status" value="1"/>
</dbReference>
<keyword evidence="8" id="KW-1185">Reference proteome</keyword>
<dbReference type="Proteomes" id="UP000467840">
    <property type="component" value="Chromosome 9"/>
</dbReference>
<dbReference type="PANTHER" id="PTHR32338:SF10">
    <property type="entry name" value="N-ACETYL-GAMMA-GLUTAMYL-PHOSPHATE REDUCTASE, CHLOROPLASTIC-RELATED"/>
    <property type="match status" value="1"/>
</dbReference>
<dbReference type="GO" id="GO:0070401">
    <property type="term" value="F:NADP+ binding"/>
    <property type="evidence" value="ECO:0007669"/>
    <property type="project" value="InterPro"/>
</dbReference>
<evidence type="ECO:0000259" key="6">
    <source>
        <dbReference type="SMART" id="SM00859"/>
    </source>
</evidence>
<dbReference type="AlphaFoldDB" id="A0A6A6LZP5"/>
<evidence type="ECO:0000256" key="5">
    <source>
        <dbReference type="ARBA" id="ARBA00023002"/>
    </source>
</evidence>
<dbReference type="PANTHER" id="PTHR32338">
    <property type="entry name" value="N-ACETYL-GAMMA-GLUTAMYL-PHOSPHATE REDUCTASE, CHLOROPLASTIC-RELATED-RELATED"/>
    <property type="match status" value="1"/>
</dbReference>
<reference evidence="7 8" key="1">
    <citation type="journal article" date="2020" name="Mol. Plant">
        <title>The Chromosome-Based Rubber Tree Genome Provides New Insights into Spurge Genome Evolution and Rubber Biosynthesis.</title>
        <authorList>
            <person name="Liu J."/>
            <person name="Shi C."/>
            <person name="Shi C.C."/>
            <person name="Li W."/>
            <person name="Zhang Q.J."/>
            <person name="Zhang Y."/>
            <person name="Li K."/>
            <person name="Lu H.F."/>
            <person name="Shi C."/>
            <person name="Zhu S.T."/>
            <person name="Xiao Z.Y."/>
            <person name="Nan H."/>
            <person name="Yue Y."/>
            <person name="Zhu X.G."/>
            <person name="Wu Y."/>
            <person name="Hong X.N."/>
            <person name="Fan G.Y."/>
            <person name="Tong Y."/>
            <person name="Zhang D."/>
            <person name="Mao C.L."/>
            <person name="Liu Y.L."/>
            <person name="Hao S.J."/>
            <person name="Liu W.Q."/>
            <person name="Lv M.Q."/>
            <person name="Zhang H.B."/>
            <person name="Liu Y."/>
            <person name="Hu-Tang G.R."/>
            <person name="Wang J.P."/>
            <person name="Wang J.H."/>
            <person name="Sun Y.H."/>
            <person name="Ni S.B."/>
            <person name="Chen W.B."/>
            <person name="Zhang X.C."/>
            <person name="Jiao Y.N."/>
            <person name="Eichler E.E."/>
            <person name="Li G.H."/>
            <person name="Liu X."/>
            <person name="Gao L.Z."/>
        </authorList>
    </citation>
    <scope>NUCLEOTIDE SEQUENCE [LARGE SCALE GENOMIC DNA]</scope>
    <source>
        <strain evidence="8">cv. GT1</strain>
        <tissue evidence="7">Leaf</tissue>
    </source>
</reference>
<dbReference type="UniPathway" id="UPA00068">
    <property type="reaction ID" value="UER00108"/>
</dbReference>
<keyword evidence="5" id="KW-0560">Oxidoreductase</keyword>
<evidence type="ECO:0000313" key="7">
    <source>
        <dbReference type="EMBL" id="KAF2305845.1"/>
    </source>
</evidence>
<dbReference type="Gene3D" id="3.30.360.10">
    <property type="entry name" value="Dihydrodipicolinate Reductase, domain 2"/>
    <property type="match status" value="1"/>
</dbReference>
<dbReference type="SUPFAM" id="SSF51735">
    <property type="entry name" value="NAD(P)-binding Rossmann-fold domains"/>
    <property type="match status" value="1"/>
</dbReference>
<dbReference type="SUPFAM" id="SSF55347">
    <property type="entry name" value="Glyceraldehyde-3-phosphate dehydrogenase-like, C-terminal domain"/>
    <property type="match status" value="1"/>
</dbReference>
<sequence length="456" mass="50648">MLKSLRGAVLVINEAHLQECNEKEKENFLLKSLLKEKTTTIAELEDKVKLAELHATKSSVCATAAFVIVNRFSELNVNNNLNELKCKNLQPCDSAEINQRKDALVKDQAASIKEAEEKVLGEVKFSKLGKRNEDRLCVGRSTLSSPRSLQIRNSKQEKDVRVALLGASGYTGAEIIRLLANHPFFGITLMTADRNAGKSIGSVFPHFITQKDLPVLVSTNDASFSDVDAVFCCLPHGTTQEIIKALPKWLKIVDLSADFRLGDISDYEEWYGQPHRAPDLQMKIFCKTILFFSLGRGAKVANLYTELAEGIMSYGVTRHRHVPEIEQGLSDAAGSKVTVSFTPHLMPMSRGMQSTIYVEMAPGVTTEDLYQQLKLSYKDEEFVKLLEKGVVPRTHDVRGSNYCYMNVFPDRISGRAIIISVIDNLVKGASGQAVQNLNIMMGFPENTGLSYLPLFP</sequence>
<dbReference type="InterPro" id="IPR000706">
    <property type="entry name" value="AGPR_type-1"/>
</dbReference>
<proteinExistence type="inferred from homology"/>
<dbReference type="CDD" id="cd23934">
    <property type="entry name" value="AGPR_1_C"/>
    <property type="match status" value="1"/>
</dbReference>
<dbReference type="Pfam" id="PF22698">
    <property type="entry name" value="Semialdhyde_dhC_1"/>
    <property type="match status" value="1"/>
</dbReference>
<dbReference type="GO" id="GO:0051287">
    <property type="term" value="F:NAD binding"/>
    <property type="evidence" value="ECO:0007669"/>
    <property type="project" value="InterPro"/>
</dbReference>
<accession>A0A6A6LZP5</accession>
<keyword evidence="4" id="KW-0521">NADP</keyword>
<protein>
    <recommendedName>
        <fullName evidence="6">Semialdehyde dehydrogenase NAD-binding domain-containing protein</fullName>
    </recommendedName>
</protein>
<comment type="pathway">
    <text evidence="1">Amino-acid biosynthesis; L-arginine biosynthesis; N(2)-acetyl-L-ornithine from L-glutamate: step 3/4.</text>
</comment>
<dbReference type="SMART" id="SM00859">
    <property type="entry name" value="Semialdhyde_dh"/>
    <property type="match status" value="1"/>
</dbReference>
<keyword evidence="3" id="KW-0028">Amino-acid biosynthesis</keyword>
<evidence type="ECO:0000256" key="3">
    <source>
        <dbReference type="ARBA" id="ARBA00022605"/>
    </source>
</evidence>
<organism evidence="7 8">
    <name type="scientific">Hevea brasiliensis</name>
    <name type="common">Para rubber tree</name>
    <name type="synonym">Siphonia brasiliensis</name>
    <dbReference type="NCBI Taxonomy" id="3981"/>
    <lineage>
        <taxon>Eukaryota</taxon>
        <taxon>Viridiplantae</taxon>
        <taxon>Streptophyta</taxon>
        <taxon>Embryophyta</taxon>
        <taxon>Tracheophyta</taxon>
        <taxon>Spermatophyta</taxon>
        <taxon>Magnoliopsida</taxon>
        <taxon>eudicotyledons</taxon>
        <taxon>Gunneridae</taxon>
        <taxon>Pentapetalae</taxon>
        <taxon>rosids</taxon>
        <taxon>fabids</taxon>
        <taxon>Malpighiales</taxon>
        <taxon>Euphorbiaceae</taxon>
        <taxon>Crotonoideae</taxon>
        <taxon>Micrandreae</taxon>
        <taxon>Hevea</taxon>
    </lineage>
</organism>
<dbReference type="HAMAP" id="MF_00150">
    <property type="entry name" value="ArgC_type1"/>
    <property type="match status" value="1"/>
</dbReference>
<comment type="caution">
    <text evidence="7">The sequence shown here is derived from an EMBL/GenBank/DDBJ whole genome shotgun (WGS) entry which is preliminary data.</text>
</comment>
<evidence type="ECO:0000256" key="2">
    <source>
        <dbReference type="ARBA" id="ARBA00022571"/>
    </source>
</evidence>
<feature type="domain" description="Semialdehyde dehydrogenase NAD-binding" evidence="6">
    <location>
        <begin position="161"/>
        <end position="298"/>
    </location>
</feature>
<evidence type="ECO:0000313" key="8">
    <source>
        <dbReference type="Proteomes" id="UP000467840"/>
    </source>
</evidence>
<dbReference type="InterPro" id="IPR058924">
    <property type="entry name" value="AGPR_dimerisation_dom"/>
</dbReference>
<name>A0A6A6LZP5_HEVBR</name>
<gene>
    <name evidence="7" type="ORF">GH714_008347</name>
</gene>
<dbReference type="GO" id="GO:0006526">
    <property type="term" value="P:L-arginine biosynthetic process"/>
    <property type="evidence" value="ECO:0007669"/>
    <property type="project" value="UniProtKB-UniPathway"/>
</dbReference>
<dbReference type="EMBL" id="JAAGAX010000008">
    <property type="protein sequence ID" value="KAF2305845.1"/>
    <property type="molecule type" value="Genomic_DNA"/>
</dbReference>
<dbReference type="Pfam" id="PF01118">
    <property type="entry name" value="Semialdhyde_dh"/>
    <property type="match status" value="1"/>
</dbReference>
<dbReference type="InterPro" id="IPR036291">
    <property type="entry name" value="NAD(P)-bd_dom_sf"/>
</dbReference>
<keyword evidence="2" id="KW-0055">Arginine biosynthesis</keyword>
<evidence type="ECO:0000256" key="1">
    <source>
        <dbReference type="ARBA" id="ARBA00004862"/>
    </source>
</evidence>
<dbReference type="CDD" id="cd17895">
    <property type="entry name" value="AGPR_1_N"/>
    <property type="match status" value="1"/>
</dbReference>
<evidence type="ECO:0000256" key="4">
    <source>
        <dbReference type="ARBA" id="ARBA00022857"/>
    </source>
</evidence>
<dbReference type="InterPro" id="IPR000534">
    <property type="entry name" value="Semialdehyde_DH_NAD-bd"/>
</dbReference>